<reference evidence="4 5" key="1">
    <citation type="journal article" date="2024" name="Plant Biotechnol. J.">
        <title>Dendrobium thyrsiflorum genome and its molecular insights into genes involved in important horticultural traits.</title>
        <authorList>
            <person name="Chen B."/>
            <person name="Wang J.Y."/>
            <person name="Zheng P.J."/>
            <person name="Li K.L."/>
            <person name="Liang Y.M."/>
            <person name="Chen X.F."/>
            <person name="Zhang C."/>
            <person name="Zhao X."/>
            <person name="He X."/>
            <person name="Zhang G.Q."/>
            <person name="Liu Z.J."/>
            <person name="Xu Q."/>
        </authorList>
    </citation>
    <scope>NUCLEOTIDE SEQUENCE [LARGE SCALE GENOMIC DNA]</scope>
    <source>
        <strain evidence="4">GZMU011</strain>
    </source>
</reference>
<gene>
    <name evidence="4" type="ORF">M5K25_028239</name>
</gene>
<dbReference type="PANTHER" id="PTHR11993:SF10">
    <property type="entry name" value="NADH DEHYDROGENASE [UBIQUINONE] IRON-SULFUR PROTEIN 2, MITOCHONDRIAL"/>
    <property type="match status" value="1"/>
</dbReference>
<evidence type="ECO:0000256" key="1">
    <source>
        <dbReference type="ARBA" id="ARBA00005769"/>
    </source>
</evidence>
<dbReference type="Gene3D" id="1.10.645.10">
    <property type="entry name" value="Cytochrome-c3 Hydrogenase, chain B"/>
    <property type="match status" value="1"/>
</dbReference>
<proteinExistence type="inferred from homology"/>
<dbReference type="InterPro" id="IPR022885">
    <property type="entry name" value="NDH1_su_D/H"/>
</dbReference>
<accession>A0ABD0TTS4</accession>
<dbReference type="AlphaFoldDB" id="A0ABD0TTS4"/>
<evidence type="ECO:0000313" key="5">
    <source>
        <dbReference type="Proteomes" id="UP001552299"/>
    </source>
</evidence>
<feature type="compositionally biased region" description="Low complexity" evidence="3">
    <location>
        <begin position="111"/>
        <end position="122"/>
    </location>
</feature>
<dbReference type="InterPro" id="IPR029014">
    <property type="entry name" value="NiFe-Hase_large"/>
</dbReference>
<dbReference type="Proteomes" id="UP001552299">
    <property type="component" value="Unassembled WGS sequence"/>
</dbReference>
<protein>
    <recommendedName>
        <fullName evidence="2">NAD(P)H dehydrogenase subunit H</fullName>
    </recommendedName>
</protein>
<comment type="caution">
    <text evidence="4">The sequence shown here is derived from an EMBL/GenBank/DDBJ whole genome shotgun (WGS) entry which is preliminary data.</text>
</comment>
<dbReference type="PANTHER" id="PTHR11993">
    <property type="entry name" value="NADH-UBIQUINONE OXIDOREDUCTASE 49 KDA SUBUNIT"/>
    <property type="match status" value="1"/>
</dbReference>
<keyword evidence="5" id="KW-1185">Reference proteome</keyword>
<evidence type="ECO:0000256" key="3">
    <source>
        <dbReference type="SAM" id="MobiDB-lite"/>
    </source>
</evidence>
<dbReference type="EMBL" id="JANQDX010000025">
    <property type="protein sequence ID" value="KAL0903062.1"/>
    <property type="molecule type" value="Genomic_DNA"/>
</dbReference>
<comment type="similarity">
    <text evidence="1">Belongs to the complex I 49 kDa subunit family.</text>
</comment>
<feature type="region of interest" description="Disordered" evidence="3">
    <location>
        <begin position="81"/>
        <end position="144"/>
    </location>
</feature>
<organism evidence="4 5">
    <name type="scientific">Dendrobium thyrsiflorum</name>
    <name type="common">Pinecone-like raceme dendrobium</name>
    <name type="synonym">Orchid</name>
    <dbReference type="NCBI Taxonomy" id="117978"/>
    <lineage>
        <taxon>Eukaryota</taxon>
        <taxon>Viridiplantae</taxon>
        <taxon>Streptophyta</taxon>
        <taxon>Embryophyta</taxon>
        <taxon>Tracheophyta</taxon>
        <taxon>Spermatophyta</taxon>
        <taxon>Magnoliopsida</taxon>
        <taxon>Liliopsida</taxon>
        <taxon>Asparagales</taxon>
        <taxon>Orchidaceae</taxon>
        <taxon>Epidendroideae</taxon>
        <taxon>Malaxideae</taxon>
        <taxon>Dendrobiinae</taxon>
        <taxon>Dendrobium</taxon>
    </lineage>
</organism>
<dbReference type="SUPFAM" id="SSF56762">
    <property type="entry name" value="HydB/Nqo4-like"/>
    <property type="match status" value="1"/>
</dbReference>
<evidence type="ECO:0000313" key="4">
    <source>
        <dbReference type="EMBL" id="KAL0903062.1"/>
    </source>
</evidence>
<sequence length="209" mass="23285">MHFEYWWYWTSSRGIISFFATQPFFPMTTRNGQIKNFTLNSGPQHPAAHGVSRSVLEMNGEVVERAEPHIGLLQCGTKPLTLKRSSKGQPTHTDSLRGGWHYWQRPSGENAAGAKRGRPAPGSIGRKGSPDGGRARGGRTALPTRELASEARSVSLKDLRMNAGLGHLEWREPHAGRPARTHSPGLRSLQWESRVMGDLIARFREHLCM</sequence>
<evidence type="ECO:0000256" key="2">
    <source>
        <dbReference type="ARBA" id="ARBA00031770"/>
    </source>
</evidence>
<name>A0ABD0TTS4_DENTH</name>